<keyword evidence="4" id="KW-0808">Transferase</keyword>
<keyword evidence="5" id="KW-1185">Reference proteome</keyword>
<evidence type="ECO:0000256" key="1">
    <source>
        <dbReference type="ARBA" id="ARBA00022691"/>
    </source>
</evidence>
<proteinExistence type="inferred from homology"/>
<dbReference type="PROSITE" id="PS51668">
    <property type="entry name" value="TSAA_2"/>
    <property type="match status" value="1"/>
</dbReference>
<reference evidence="5" key="1">
    <citation type="submission" date="2016-11" db="EMBL/GenBank/DDBJ databases">
        <authorList>
            <person name="Varghese N."/>
            <person name="Submissions S."/>
        </authorList>
    </citation>
    <scope>NUCLEOTIDE SEQUENCE [LARGE SCALE GENOMIC DNA]</scope>
    <source>
        <strain evidence="5">UWOS</strain>
    </source>
</reference>
<dbReference type="Pfam" id="PF18389">
    <property type="entry name" value="TrmO_C"/>
    <property type="match status" value="1"/>
</dbReference>
<dbReference type="PANTHER" id="PTHR12818:SF0">
    <property type="entry name" value="TRNA (ADENINE(37)-N6)-METHYLTRANSFERASE"/>
    <property type="match status" value="1"/>
</dbReference>
<evidence type="ECO:0000256" key="2">
    <source>
        <dbReference type="ARBA" id="ARBA00033753"/>
    </source>
</evidence>
<evidence type="ECO:0000313" key="4">
    <source>
        <dbReference type="EMBL" id="SHK92367.1"/>
    </source>
</evidence>
<dbReference type="InterPro" id="IPR036414">
    <property type="entry name" value="YaeB_N_sf"/>
</dbReference>
<protein>
    <submittedName>
        <fullName evidence="4">tRNA-Thr(GGU) m(6)t(6)A37 methyltransferase TsaA</fullName>
    </submittedName>
</protein>
<keyword evidence="1" id="KW-0949">S-adenosyl-L-methionine</keyword>
<evidence type="ECO:0000313" key="5">
    <source>
        <dbReference type="Proteomes" id="UP000184275"/>
    </source>
</evidence>
<dbReference type="EMBL" id="FRAW01000024">
    <property type="protein sequence ID" value="SHK92367.1"/>
    <property type="molecule type" value="Genomic_DNA"/>
</dbReference>
<dbReference type="PROSITE" id="PS01318">
    <property type="entry name" value="TSAA_1"/>
    <property type="match status" value="1"/>
</dbReference>
<dbReference type="CDD" id="cd09281">
    <property type="entry name" value="UPF0066"/>
    <property type="match status" value="1"/>
</dbReference>
<keyword evidence="4" id="KW-0489">Methyltransferase</keyword>
<dbReference type="Proteomes" id="UP000184275">
    <property type="component" value="Unassembled WGS sequence"/>
</dbReference>
<gene>
    <name evidence="4" type="ORF">SAMN05720469_12412</name>
</gene>
<dbReference type="InterPro" id="IPR023370">
    <property type="entry name" value="TrmO-like_N"/>
</dbReference>
<dbReference type="InterPro" id="IPR040372">
    <property type="entry name" value="YaeB-like"/>
</dbReference>
<dbReference type="Pfam" id="PF01980">
    <property type="entry name" value="TrmO_N"/>
    <property type="match status" value="1"/>
</dbReference>
<dbReference type="AlphaFoldDB" id="A0A1M6WF84"/>
<sequence length="243" mass="27325">METKLENFAIYVPMNSHFTFQTIARIRSDFPEKFGIPRQSGILKELQSQIVFEPEFRDAAAIRGLEGFSHLWLIWIFSENIRTKSALTVRPPRLGGNVRMGVFATRSSFRPNPIALSAVKIENVENTAEGPVITVSGADLLNGTPIVDIKPYLPYADAIPDAAGGFTDSLCPEPLVLEFPQTELEKVAFEKRESLLKILADDPRPAYQENPARVYGFRFASYEIKFKVENGRLFVLSVEEKND</sequence>
<dbReference type="InterPro" id="IPR023368">
    <property type="entry name" value="UPF0066_cons_site"/>
</dbReference>
<evidence type="ECO:0000259" key="3">
    <source>
        <dbReference type="PROSITE" id="PS51668"/>
    </source>
</evidence>
<dbReference type="PANTHER" id="PTHR12818">
    <property type="entry name" value="TRNA (ADENINE(37)-N6)-METHYLTRANSFERASE"/>
    <property type="match status" value="1"/>
</dbReference>
<name>A0A1M6WF84_9BACT</name>
<organism evidence="4 5">
    <name type="scientific">Fibrobacter intestinalis</name>
    <dbReference type="NCBI Taxonomy" id="28122"/>
    <lineage>
        <taxon>Bacteria</taxon>
        <taxon>Pseudomonadati</taxon>
        <taxon>Fibrobacterota</taxon>
        <taxon>Fibrobacteria</taxon>
        <taxon>Fibrobacterales</taxon>
        <taxon>Fibrobacteraceae</taxon>
        <taxon>Fibrobacter</taxon>
    </lineage>
</organism>
<dbReference type="NCBIfam" id="TIGR00104">
    <property type="entry name" value="tRNA_TsaA"/>
    <property type="match status" value="1"/>
</dbReference>
<comment type="similarity">
    <text evidence="2">Belongs to the tRNA methyltransferase O family.</text>
</comment>
<dbReference type="GO" id="GO:0032259">
    <property type="term" value="P:methylation"/>
    <property type="evidence" value="ECO:0007669"/>
    <property type="project" value="UniProtKB-KW"/>
</dbReference>
<dbReference type="Gene3D" id="2.40.30.70">
    <property type="entry name" value="YaeB-like"/>
    <property type="match status" value="1"/>
</dbReference>
<accession>A0A1M6WF84</accession>
<dbReference type="InterPro" id="IPR036413">
    <property type="entry name" value="YaeB-like_sf"/>
</dbReference>
<dbReference type="InterPro" id="IPR041369">
    <property type="entry name" value="TrmO_C"/>
</dbReference>
<dbReference type="SUPFAM" id="SSF118196">
    <property type="entry name" value="YaeB-like"/>
    <property type="match status" value="1"/>
</dbReference>
<feature type="domain" description="TsaA-like" evidence="3">
    <location>
        <begin position="20"/>
        <end position="161"/>
    </location>
</feature>
<dbReference type="Gene3D" id="3.30.2310.10">
    <property type="entry name" value="YaeB-like"/>
    <property type="match status" value="1"/>
</dbReference>
<dbReference type="GO" id="GO:0008168">
    <property type="term" value="F:methyltransferase activity"/>
    <property type="evidence" value="ECO:0007669"/>
    <property type="project" value="UniProtKB-KW"/>
</dbReference>